<gene>
    <name evidence="1" type="ORF">P2G67_01970</name>
</gene>
<reference evidence="1 2" key="1">
    <citation type="submission" date="2023-03" db="EMBL/GenBank/DDBJ databases">
        <title>Fodinicurvata sp. CAU 1616 isolated from sea sendiment.</title>
        <authorList>
            <person name="Kim W."/>
        </authorList>
    </citation>
    <scope>NUCLEOTIDE SEQUENCE [LARGE SCALE GENOMIC DNA]</scope>
    <source>
        <strain evidence="1 2">CAU 1616</strain>
    </source>
</reference>
<dbReference type="RefSeq" id="WP_275819486.1">
    <property type="nucleotide sequence ID" value="NZ_JARHUD010000001.1"/>
</dbReference>
<keyword evidence="2" id="KW-1185">Reference proteome</keyword>
<organism evidence="1 2">
    <name type="scientific">Aquibaculum arenosum</name>
    <dbReference type="NCBI Taxonomy" id="3032591"/>
    <lineage>
        <taxon>Bacteria</taxon>
        <taxon>Pseudomonadati</taxon>
        <taxon>Pseudomonadota</taxon>
        <taxon>Alphaproteobacteria</taxon>
        <taxon>Rhodospirillales</taxon>
        <taxon>Rhodovibrionaceae</taxon>
        <taxon>Aquibaculum</taxon>
    </lineage>
</organism>
<dbReference type="EMBL" id="JARHUD010000001">
    <property type="protein sequence ID" value="MDF2094739.1"/>
    <property type="molecule type" value="Genomic_DNA"/>
</dbReference>
<evidence type="ECO:0008006" key="3">
    <source>
        <dbReference type="Google" id="ProtNLM"/>
    </source>
</evidence>
<name>A0ABT5YIN6_9PROT</name>
<evidence type="ECO:0000313" key="2">
    <source>
        <dbReference type="Proteomes" id="UP001215503"/>
    </source>
</evidence>
<proteinExistence type="predicted"/>
<protein>
    <recommendedName>
        <fullName evidence="3">Lipoprotein</fullName>
    </recommendedName>
</protein>
<dbReference type="Proteomes" id="UP001215503">
    <property type="component" value="Unassembled WGS sequence"/>
</dbReference>
<comment type="caution">
    <text evidence="1">The sequence shown here is derived from an EMBL/GenBank/DDBJ whole genome shotgun (WGS) entry which is preliminary data.</text>
</comment>
<evidence type="ECO:0000313" key="1">
    <source>
        <dbReference type="EMBL" id="MDF2094739.1"/>
    </source>
</evidence>
<accession>A0ABT5YIN6</accession>
<dbReference type="PROSITE" id="PS51257">
    <property type="entry name" value="PROKAR_LIPOPROTEIN"/>
    <property type="match status" value="1"/>
</dbReference>
<sequence>MTPSDRPTFPFQAIAVRGALLAGLLFVAAGCLHSAPAPQVTGDPRDKVVAVYGQPHARQSNGNIEVWQYCEPASGADAARGDKLHLVWLIDGVVSRESHHRYDLEGCRNLYVVDLGSPPHRS</sequence>